<organism evidence="1 2">
    <name type="scientific">Bacillus cereus</name>
    <dbReference type="NCBI Taxonomy" id="1396"/>
    <lineage>
        <taxon>Bacteria</taxon>
        <taxon>Bacillati</taxon>
        <taxon>Bacillota</taxon>
        <taxon>Bacilli</taxon>
        <taxon>Bacillales</taxon>
        <taxon>Bacillaceae</taxon>
        <taxon>Bacillus</taxon>
        <taxon>Bacillus cereus group</taxon>
    </lineage>
</organism>
<sequence length="69" mass="7933">MKNLLSTLTLLNFYKTIIAYSNGVQVFKGSLQDYLFMPYQEKQALKVTTFRICTNDGTNISTFEKLQEA</sequence>
<gene>
    <name evidence="1" type="ORF">F8165_24610</name>
</gene>
<evidence type="ECO:0000313" key="1">
    <source>
        <dbReference type="EMBL" id="KAB2447480.1"/>
    </source>
</evidence>
<dbReference type="AlphaFoldDB" id="A0AAN5XLA9"/>
<name>A0AAN5XLA9_BACCE</name>
<dbReference type="RefSeq" id="WP_151527372.1">
    <property type="nucleotide sequence ID" value="NZ_WBPA01000015.1"/>
</dbReference>
<evidence type="ECO:0000313" key="2">
    <source>
        <dbReference type="Proteomes" id="UP000461739"/>
    </source>
</evidence>
<protein>
    <submittedName>
        <fullName evidence="1">Uncharacterized protein</fullName>
    </submittedName>
</protein>
<reference evidence="1 2" key="1">
    <citation type="submission" date="2019-10" db="EMBL/GenBank/DDBJ databases">
        <title>Bacillus from the desert of Cuatro Cinegas, Coahuila.</title>
        <authorList>
            <person name="Olmedo-Alvarez G."/>
            <person name="Saldana S."/>
            <person name="Barcelo D."/>
        </authorList>
    </citation>
    <scope>NUCLEOTIDE SEQUENCE [LARGE SCALE GENOMIC DNA]</scope>
    <source>
        <strain evidence="1 2">CH316_11T</strain>
    </source>
</reference>
<proteinExistence type="predicted"/>
<accession>A0AAN5XLA9</accession>
<dbReference type="Proteomes" id="UP000461739">
    <property type="component" value="Unassembled WGS sequence"/>
</dbReference>
<comment type="caution">
    <text evidence="1">The sequence shown here is derived from an EMBL/GenBank/DDBJ whole genome shotgun (WGS) entry which is preliminary data.</text>
</comment>
<dbReference type="EMBL" id="WBPI01000022">
    <property type="protein sequence ID" value="KAB2447480.1"/>
    <property type="molecule type" value="Genomic_DNA"/>
</dbReference>